<dbReference type="Proteomes" id="UP000240883">
    <property type="component" value="Unassembled WGS sequence"/>
</dbReference>
<keyword evidence="4" id="KW-1185">Reference proteome</keyword>
<dbReference type="GO" id="GO:0016491">
    <property type="term" value="F:oxidoreductase activity"/>
    <property type="evidence" value="ECO:0007669"/>
    <property type="project" value="UniProtKB-KW"/>
</dbReference>
<evidence type="ECO:0000313" key="4">
    <source>
        <dbReference type="Proteomes" id="UP000240883"/>
    </source>
</evidence>
<evidence type="ECO:0000256" key="1">
    <source>
        <dbReference type="ARBA" id="ARBA00006484"/>
    </source>
</evidence>
<dbReference type="Gene3D" id="3.40.50.720">
    <property type="entry name" value="NAD(P)-binding Rossmann-like Domain"/>
    <property type="match status" value="1"/>
</dbReference>
<dbReference type="AlphaFoldDB" id="A0A2T2NAG7"/>
<dbReference type="OrthoDB" id="10254221at2759"/>
<dbReference type="SUPFAM" id="SSF51735">
    <property type="entry name" value="NAD(P)-binding Rossmann-fold domains"/>
    <property type="match status" value="1"/>
</dbReference>
<dbReference type="Pfam" id="PF00106">
    <property type="entry name" value="adh_short"/>
    <property type="match status" value="1"/>
</dbReference>
<reference evidence="3 4" key="1">
    <citation type="journal article" date="2018" name="Front. Microbiol.">
        <title>Genome-Wide Analysis of Corynespora cassiicola Leaf Fall Disease Putative Effectors.</title>
        <authorList>
            <person name="Lopez D."/>
            <person name="Ribeiro S."/>
            <person name="Label P."/>
            <person name="Fumanal B."/>
            <person name="Venisse J.S."/>
            <person name="Kohler A."/>
            <person name="de Oliveira R.R."/>
            <person name="Labutti K."/>
            <person name="Lipzen A."/>
            <person name="Lail K."/>
            <person name="Bauer D."/>
            <person name="Ohm R.A."/>
            <person name="Barry K.W."/>
            <person name="Spatafora J."/>
            <person name="Grigoriev I.V."/>
            <person name="Martin F.M."/>
            <person name="Pujade-Renaud V."/>
        </authorList>
    </citation>
    <scope>NUCLEOTIDE SEQUENCE [LARGE SCALE GENOMIC DNA]</scope>
    <source>
        <strain evidence="3 4">Philippines</strain>
    </source>
</reference>
<name>A0A2T2NAG7_CORCC</name>
<comment type="similarity">
    <text evidence="1">Belongs to the short-chain dehydrogenases/reductases (SDR) family.</text>
</comment>
<evidence type="ECO:0000313" key="3">
    <source>
        <dbReference type="EMBL" id="PSN62413.1"/>
    </source>
</evidence>
<accession>A0A2T2NAG7</accession>
<organism evidence="3 4">
    <name type="scientific">Corynespora cassiicola Philippines</name>
    <dbReference type="NCBI Taxonomy" id="1448308"/>
    <lineage>
        <taxon>Eukaryota</taxon>
        <taxon>Fungi</taxon>
        <taxon>Dikarya</taxon>
        <taxon>Ascomycota</taxon>
        <taxon>Pezizomycotina</taxon>
        <taxon>Dothideomycetes</taxon>
        <taxon>Pleosporomycetidae</taxon>
        <taxon>Pleosporales</taxon>
        <taxon>Corynesporascaceae</taxon>
        <taxon>Corynespora</taxon>
    </lineage>
</organism>
<sequence length="243" mass="26606">MGQETVLVLGSTGNVGVSAIHGALRSGRNVIAVVRNQNSAQKLKEHIPDGHDKITIVEADVLSDKGVKGVVDKVREGSLPSFQHVFSSIGGGYSPAPLLEVTTEEIRYQMTQSFESNVFAYQATIPYLLEQKAKSTWILCTGAQGDIAERVLPAMSQGALFSFSRYAEKALADTNIRFVELYLAFRVEVDSSAEQHGVTKASTFGRIYDSILSKTEVRERVWAYGEDDLDDLKVGRPYPSTKS</sequence>
<dbReference type="EMBL" id="KZ678141">
    <property type="protein sequence ID" value="PSN62413.1"/>
    <property type="molecule type" value="Genomic_DNA"/>
</dbReference>
<proteinExistence type="inferred from homology"/>
<dbReference type="STRING" id="1448308.A0A2T2NAG7"/>
<dbReference type="PANTHER" id="PTHR43669">
    <property type="entry name" value="5-KETO-D-GLUCONATE 5-REDUCTASE"/>
    <property type="match status" value="1"/>
</dbReference>
<dbReference type="InterPro" id="IPR036291">
    <property type="entry name" value="NAD(P)-bd_dom_sf"/>
</dbReference>
<dbReference type="InterPro" id="IPR002347">
    <property type="entry name" value="SDR_fam"/>
</dbReference>
<evidence type="ECO:0000256" key="2">
    <source>
        <dbReference type="ARBA" id="ARBA00023002"/>
    </source>
</evidence>
<protein>
    <submittedName>
        <fullName evidence="3">NAD(P)-binding protein</fullName>
    </submittedName>
</protein>
<dbReference type="PANTHER" id="PTHR43669:SF3">
    <property type="entry name" value="ALCOHOL DEHYDROGENASE, PUTATIVE (AFU_ORTHOLOGUE AFUA_3G03445)-RELATED"/>
    <property type="match status" value="1"/>
</dbReference>
<gene>
    <name evidence="3" type="ORF">BS50DRAFT_577325</name>
</gene>
<keyword evidence="2" id="KW-0560">Oxidoreductase</keyword>